<proteinExistence type="predicted"/>
<dbReference type="InterPro" id="IPR019650">
    <property type="entry name" value="DUF2513"/>
</dbReference>
<reference evidence="1 2" key="1">
    <citation type="submission" date="2022-06" db="EMBL/GenBank/DDBJ databases">
        <title>Isolation of gut microbiota from human fecal samples.</title>
        <authorList>
            <person name="Pamer E.G."/>
            <person name="Barat B."/>
            <person name="Waligurski E."/>
            <person name="Medina S."/>
            <person name="Paddock L."/>
            <person name="Mostad J."/>
        </authorList>
    </citation>
    <scope>NUCLEOTIDE SEQUENCE [LARGE SCALE GENOMIC DNA]</scope>
    <source>
        <strain evidence="1 2">DFI.7.95</strain>
    </source>
</reference>
<name>A0ABT1S5G0_9FIRM</name>
<accession>A0ABT1S5G0</accession>
<dbReference type="RefSeq" id="WP_256310179.1">
    <property type="nucleotide sequence ID" value="NZ_JANGAC010000001.1"/>
</dbReference>
<protein>
    <submittedName>
        <fullName evidence="1">DUF2513 domain-containing protein</fullName>
    </submittedName>
</protein>
<comment type="caution">
    <text evidence="1">The sequence shown here is derived from an EMBL/GenBank/DDBJ whole genome shotgun (WGS) entry which is preliminary data.</text>
</comment>
<evidence type="ECO:0000313" key="1">
    <source>
        <dbReference type="EMBL" id="MCQ4921698.1"/>
    </source>
</evidence>
<gene>
    <name evidence="1" type="ORF">NE686_01255</name>
</gene>
<dbReference type="Pfam" id="PF10711">
    <property type="entry name" value="DUF2513"/>
    <property type="match status" value="1"/>
</dbReference>
<dbReference type="Proteomes" id="UP001524478">
    <property type="component" value="Unassembled WGS sequence"/>
</dbReference>
<sequence length="128" mass="14481">MKLNYDCIRDLLLFIEGKLQYGFYIDVDSIQIKNYSQQEILYSADKLYEAGYISADKRIAIGGKGIPQINIKSITWDGHQFLDNVRDNKVWENTKSILSNFSSVSIGIVNNVATQIISSVIETQLGLK</sequence>
<evidence type="ECO:0000313" key="2">
    <source>
        <dbReference type="Proteomes" id="UP001524478"/>
    </source>
</evidence>
<keyword evidence="2" id="KW-1185">Reference proteome</keyword>
<organism evidence="1 2">
    <name type="scientific">Tissierella carlieri</name>
    <dbReference type="NCBI Taxonomy" id="689904"/>
    <lineage>
        <taxon>Bacteria</taxon>
        <taxon>Bacillati</taxon>
        <taxon>Bacillota</taxon>
        <taxon>Tissierellia</taxon>
        <taxon>Tissierellales</taxon>
        <taxon>Tissierellaceae</taxon>
        <taxon>Tissierella</taxon>
    </lineage>
</organism>
<dbReference type="EMBL" id="JANGAC010000001">
    <property type="protein sequence ID" value="MCQ4921698.1"/>
    <property type="molecule type" value="Genomic_DNA"/>
</dbReference>